<dbReference type="GO" id="GO:0003676">
    <property type="term" value="F:nucleic acid binding"/>
    <property type="evidence" value="ECO:0007669"/>
    <property type="project" value="InterPro"/>
</dbReference>
<dbReference type="InterPro" id="IPR036397">
    <property type="entry name" value="RNaseH_sf"/>
</dbReference>
<organism evidence="2 3">
    <name type="scientific">Spodoptera frugiperda</name>
    <name type="common">Fall armyworm</name>
    <dbReference type="NCBI Taxonomy" id="7108"/>
    <lineage>
        <taxon>Eukaryota</taxon>
        <taxon>Metazoa</taxon>
        <taxon>Ecdysozoa</taxon>
        <taxon>Arthropoda</taxon>
        <taxon>Hexapoda</taxon>
        <taxon>Insecta</taxon>
        <taxon>Pterygota</taxon>
        <taxon>Neoptera</taxon>
        <taxon>Endopterygota</taxon>
        <taxon>Lepidoptera</taxon>
        <taxon>Glossata</taxon>
        <taxon>Ditrysia</taxon>
        <taxon>Noctuoidea</taxon>
        <taxon>Noctuidae</taxon>
        <taxon>Amphipyrinae</taxon>
        <taxon>Spodoptera</taxon>
    </lineage>
</organism>
<sequence length="367" mass="43142">MPRHYYSAAEYTDMILMYGECHQNAALTLRTYRERYGASRHCPTDVRTIISAVQRLRDNQPLMPNTHDGVAGQQTSSNLEQRVLTHFRNNPTCSLRQAGRTFHVHHRTIHRILKKDKVRPYKYCKVQALLPRDKPVREMYCRWVLDRIAQDQHFVRNVFWTDESTFTRNGMWNRQTMRHWSHTNPHLIRESAHQYRFSVNVWAGIHGENIVGPFFIDGNLNAQKFLELCDGPISEYLDGLSVAANSRVWFQLDGAPPHSVLLARERLNIMFGDQWIGRFGPQRWPARSPDLTPLDFFLWGFIKNEVYARVSESEAELRTRIVDAFDKLKTMALDPDRNLLRRVRHNIVRRYSLCVQNRGGHIEHLKI</sequence>
<name>A0A9R0E3M7_SPOFR</name>
<evidence type="ECO:0000313" key="2">
    <source>
        <dbReference type="Proteomes" id="UP000829999"/>
    </source>
</evidence>
<dbReference type="Proteomes" id="UP000829999">
    <property type="component" value="Chromosome 22"/>
</dbReference>
<gene>
    <name evidence="3" type="primary">LOC126912128</name>
</gene>
<reference evidence="3" key="1">
    <citation type="submission" date="2025-08" db="UniProtKB">
        <authorList>
            <consortium name="RefSeq"/>
        </authorList>
    </citation>
    <scope>IDENTIFICATION</scope>
    <source>
        <tissue evidence="3">Whole larval tissue</tissue>
    </source>
</reference>
<accession>A0A9R0E3M7</accession>
<dbReference type="PANTHER" id="PTHR47326:SF1">
    <property type="entry name" value="HTH PSQ-TYPE DOMAIN-CONTAINING PROTEIN"/>
    <property type="match status" value="1"/>
</dbReference>
<dbReference type="InterPro" id="IPR032135">
    <property type="entry name" value="DUF4817"/>
</dbReference>
<keyword evidence="2" id="KW-1185">Reference proteome</keyword>
<feature type="domain" description="DUF4817" evidence="1">
    <location>
        <begin position="7"/>
        <end position="45"/>
    </location>
</feature>
<dbReference type="GeneID" id="126912128"/>
<dbReference type="Gene3D" id="3.30.420.10">
    <property type="entry name" value="Ribonuclease H-like superfamily/Ribonuclease H"/>
    <property type="match status" value="1"/>
</dbReference>
<evidence type="ECO:0000259" key="1">
    <source>
        <dbReference type="Pfam" id="PF16087"/>
    </source>
</evidence>
<proteinExistence type="predicted"/>
<protein>
    <submittedName>
        <fullName evidence="3">Uncharacterized protein LOC126912128</fullName>
    </submittedName>
</protein>
<evidence type="ECO:0000313" key="3">
    <source>
        <dbReference type="RefSeq" id="XP_050558611.1"/>
    </source>
</evidence>
<dbReference type="RefSeq" id="XP_050558611.1">
    <property type="nucleotide sequence ID" value="XM_050702654.1"/>
</dbReference>
<dbReference type="OrthoDB" id="9971063at2759"/>
<dbReference type="AlphaFoldDB" id="A0A9R0E3M7"/>
<dbReference type="PANTHER" id="PTHR47326">
    <property type="entry name" value="TRANSPOSABLE ELEMENT TC3 TRANSPOSASE-LIKE PROTEIN"/>
    <property type="match status" value="1"/>
</dbReference>
<dbReference type="Pfam" id="PF16087">
    <property type="entry name" value="DUF4817"/>
    <property type="match status" value="1"/>
</dbReference>